<feature type="region of interest" description="Disordered" evidence="1">
    <location>
        <begin position="1"/>
        <end position="23"/>
    </location>
</feature>
<feature type="domain" description="ImpA N-terminal" evidence="2">
    <location>
        <begin position="11"/>
        <end position="130"/>
    </location>
</feature>
<feature type="compositionally biased region" description="Acidic residues" evidence="1">
    <location>
        <begin position="10"/>
        <end position="22"/>
    </location>
</feature>
<dbReference type="NCBIfam" id="TIGR03363">
    <property type="entry name" value="VI_chp_8"/>
    <property type="match status" value="1"/>
</dbReference>
<dbReference type="PANTHER" id="PTHR37951:SF1">
    <property type="entry name" value="TYPE VI SECRETION SYSTEM COMPONENT TSSA1"/>
    <property type="match status" value="1"/>
</dbReference>
<reference evidence="3" key="1">
    <citation type="journal article" date="2014" name="Int. J. Syst. Evol. Microbiol.">
        <title>Complete genome sequence of Corynebacterium casei LMG S-19264T (=DSM 44701T), isolated from a smear-ripened cheese.</title>
        <authorList>
            <consortium name="US DOE Joint Genome Institute (JGI-PGF)"/>
            <person name="Walter F."/>
            <person name="Albersmeier A."/>
            <person name="Kalinowski J."/>
            <person name="Ruckert C."/>
        </authorList>
    </citation>
    <scope>NUCLEOTIDE SEQUENCE</scope>
    <source>
        <strain evidence="3">CGMCC 1.6293</strain>
    </source>
</reference>
<dbReference type="InterPro" id="IPR010657">
    <property type="entry name" value="ImpA_N"/>
</dbReference>
<gene>
    <name evidence="3" type="ORF">GCM10011534_32930</name>
</gene>
<evidence type="ECO:0000256" key="1">
    <source>
        <dbReference type="SAM" id="MobiDB-lite"/>
    </source>
</evidence>
<comment type="caution">
    <text evidence="3">The sequence shown here is derived from an EMBL/GenBank/DDBJ whole genome shotgun (WGS) entry which is preliminary data.</text>
</comment>
<dbReference type="Pfam" id="PF06812">
    <property type="entry name" value="ImpA_N"/>
    <property type="match status" value="1"/>
</dbReference>
<sequence length="338" mass="36339">MDVELLLQDREEDPPSGEDLEYDPGFTQLEIAAQPGEERQAGEEILAAEEPDYKEVSKLALAVLERSHDLRAAIYLAEAQLRLSGFPGFAEATRYIRQCLETHWETCHPQLDADDDNDPTMRVNAVLTLADPNRILRGVRKAPLTQSRTFGNMSLRDIAVAEGEITPSADMDDVPDTSSVGAAFQDTDEEVLRRIATAVSGALGDVEAISAKFDAEVPGQGPDLDPLIKLLKQANTRMTSALGGPVEDVPAEEEPGDAPAARPAQGGGGAINTSTDVLNAIDRIIAYYARAEPSSPVPILLNRAKKLVNADFLTIVKDLAPGGVDNVNLIGGIEEEDY</sequence>
<dbReference type="PANTHER" id="PTHR37951">
    <property type="entry name" value="CYTOPLASMIC PROTEIN-RELATED"/>
    <property type="match status" value="1"/>
</dbReference>
<feature type="region of interest" description="Disordered" evidence="1">
    <location>
        <begin position="245"/>
        <end position="271"/>
    </location>
</feature>
<evidence type="ECO:0000313" key="3">
    <source>
        <dbReference type="EMBL" id="GGM08379.1"/>
    </source>
</evidence>
<name>A0A917WJ98_9RHOB</name>
<accession>A0A917WJ98</accession>
<dbReference type="AlphaFoldDB" id="A0A917WJ98"/>
<evidence type="ECO:0000313" key="4">
    <source>
        <dbReference type="Proteomes" id="UP000649829"/>
    </source>
</evidence>
<dbReference type="EMBL" id="BMLF01000002">
    <property type="protein sequence ID" value="GGM08379.1"/>
    <property type="molecule type" value="Genomic_DNA"/>
</dbReference>
<evidence type="ECO:0000259" key="2">
    <source>
        <dbReference type="Pfam" id="PF06812"/>
    </source>
</evidence>
<keyword evidence="4" id="KW-1185">Reference proteome</keyword>
<protein>
    <recommendedName>
        <fullName evidence="2">ImpA N-terminal domain-containing protein</fullName>
    </recommendedName>
</protein>
<dbReference type="InterPro" id="IPR017740">
    <property type="entry name" value="TssA-like"/>
</dbReference>
<dbReference type="RefSeq" id="WP_028286935.1">
    <property type="nucleotide sequence ID" value="NZ_BMLF01000002.1"/>
</dbReference>
<reference evidence="3" key="2">
    <citation type="submission" date="2020-09" db="EMBL/GenBank/DDBJ databases">
        <authorList>
            <person name="Sun Q."/>
            <person name="Zhou Y."/>
        </authorList>
    </citation>
    <scope>NUCLEOTIDE SEQUENCE</scope>
    <source>
        <strain evidence="3">CGMCC 1.6293</strain>
    </source>
</reference>
<organism evidence="3 4">
    <name type="scientific">Pseudooceanicola nanhaiensis</name>
    <dbReference type="NCBI Taxonomy" id="375761"/>
    <lineage>
        <taxon>Bacteria</taxon>
        <taxon>Pseudomonadati</taxon>
        <taxon>Pseudomonadota</taxon>
        <taxon>Alphaproteobacteria</taxon>
        <taxon>Rhodobacterales</taxon>
        <taxon>Paracoccaceae</taxon>
        <taxon>Pseudooceanicola</taxon>
    </lineage>
</organism>
<proteinExistence type="predicted"/>
<dbReference type="Proteomes" id="UP000649829">
    <property type="component" value="Unassembled WGS sequence"/>
</dbReference>